<feature type="compositionally biased region" description="Low complexity" evidence="1">
    <location>
        <begin position="133"/>
        <end position="147"/>
    </location>
</feature>
<feature type="region of interest" description="Disordered" evidence="1">
    <location>
        <begin position="1"/>
        <end position="38"/>
    </location>
</feature>
<proteinExistence type="predicted"/>
<dbReference type="AlphaFoldDB" id="A0A5N5Q855"/>
<dbReference type="GO" id="GO:0016874">
    <property type="term" value="F:ligase activity"/>
    <property type="evidence" value="ECO:0007669"/>
    <property type="project" value="UniProtKB-KW"/>
</dbReference>
<evidence type="ECO:0000256" key="1">
    <source>
        <dbReference type="SAM" id="MobiDB-lite"/>
    </source>
</evidence>
<keyword evidence="2" id="KW-0436">Ligase</keyword>
<protein>
    <submittedName>
        <fullName evidence="2">DNA ligase</fullName>
    </submittedName>
</protein>
<feature type="compositionally biased region" description="Acidic residues" evidence="1">
    <location>
        <begin position="165"/>
        <end position="176"/>
    </location>
</feature>
<feature type="compositionally biased region" description="Low complexity" evidence="1">
    <location>
        <begin position="253"/>
        <end position="313"/>
    </location>
</feature>
<sequence length="365" mass="37838">MPKDSAPTPIVKKPGKSSVDAPPTSKPKVTRPDQDPVSWAIIEKPENVSNSEEIMKHALQNSHDQEAQARKAKATKQKHTLKVSRNDSTTAVDGGDSNEAAKDIEEAGTNNSGDKGLTDNTDAEATGWDAGEDSNNGDNGDNGNNGNDGKDRNNGEDSNNGEGEGANDEDKAEAEGSDNVTLLAFLTGFSSQVKLIQDSLDHAESWAGKVQQEIAELEDVHPMKKSHGKKTCPQSPTPSVAATKPPAKPPTSKPTATKPPATKPAATKPTTAKPTAKPAAAIPAAAKPATAKPTTAKPATVKKATTTSTSAKSNNTLTPASAAPTGCKPYPKMVKLPVSGELVTSRATKEGVLDSIEASTMGRTT</sequence>
<evidence type="ECO:0000313" key="2">
    <source>
        <dbReference type="EMBL" id="KAB5587596.1"/>
    </source>
</evidence>
<organism evidence="2 3">
    <name type="scientific">Ceratobasidium theobromae</name>
    <dbReference type="NCBI Taxonomy" id="1582974"/>
    <lineage>
        <taxon>Eukaryota</taxon>
        <taxon>Fungi</taxon>
        <taxon>Dikarya</taxon>
        <taxon>Basidiomycota</taxon>
        <taxon>Agaricomycotina</taxon>
        <taxon>Agaricomycetes</taxon>
        <taxon>Cantharellales</taxon>
        <taxon>Ceratobasidiaceae</taxon>
        <taxon>Ceratobasidium</taxon>
    </lineage>
</organism>
<dbReference type="Proteomes" id="UP000383932">
    <property type="component" value="Unassembled WGS sequence"/>
</dbReference>
<accession>A0A5N5Q855</accession>
<evidence type="ECO:0000313" key="3">
    <source>
        <dbReference type="Proteomes" id="UP000383932"/>
    </source>
</evidence>
<comment type="caution">
    <text evidence="2">The sequence shown here is derived from an EMBL/GenBank/DDBJ whole genome shotgun (WGS) entry which is preliminary data.</text>
</comment>
<name>A0A5N5Q855_9AGAM</name>
<gene>
    <name evidence="2" type="ORF">CTheo_8965</name>
</gene>
<keyword evidence="3" id="KW-1185">Reference proteome</keyword>
<feature type="region of interest" description="Disordered" evidence="1">
    <location>
        <begin position="217"/>
        <end position="330"/>
    </location>
</feature>
<dbReference type="EMBL" id="SSOP01000947">
    <property type="protein sequence ID" value="KAB5587596.1"/>
    <property type="molecule type" value="Genomic_DNA"/>
</dbReference>
<feature type="compositionally biased region" description="Basic residues" evidence="1">
    <location>
        <begin position="70"/>
        <end position="82"/>
    </location>
</feature>
<feature type="region of interest" description="Disordered" evidence="1">
    <location>
        <begin position="57"/>
        <end position="176"/>
    </location>
</feature>
<reference evidence="2 3" key="1">
    <citation type="journal article" date="2019" name="Fungal Biol. Biotechnol.">
        <title>Draft genome sequence of fastidious pathogen Ceratobasidium theobromae, which causes vascular-streak dieback in Theobroma cacao.</title>
        <authorList>
            <person name="Ali S.S."/>
            <person name="Asman A."/>
            <person name="Shao J."/>
            <person name="Firmansyah A.P."/>
            <person name="Susilo A.W."/>
            <person name="Rosmana A."/>
            <person name="McMahon P."/>
            <person name="Junaid M."/>
            <person name="Guest D."/>
            <person name="Kheng T.Y."/>
            <person name="Meinhardt L.W."/>
            <person name="Bailey B.A."/>
        </authorList>
    </citation>
    <scope>NUCLEOTIDE SEQUENCE [LARGE SCALE GENOMIC DNA]</scope>
    <source>
        <strain evidence="2 3">CT2</strain>
    </source>
</reference>